<dbReference type="Gene3D" id="1.10.150.130">
    <property type="match status" value="1"/>
</dbReference>
<dbReference type="RefSeq" id="WP_164578087.1">
    <property type="nucleotide sequence ID" value="NZ_WUEZ01000031.1"/>
</dbReference>
<keyword evidence="3 5" id="KW-0238">DNA-binding</keyword>
<gene>
    <name evidence="8" type="ORF">GR204_24395</name>
</gene>
<organism evidence="8 9">
    <name type="scientific">Rhizobium leguminosarum</name>
    <dbReference type="NCBI Taxonomy" id="384"/>
    <lineage>
        <taxon>Bacteria</taxon>
        <taxon>Pseudomonadati</taxon>
        <taxon>Pseudomonadota</taxon>
        <taxon>Alphaproteobacteria</taxon>
        <taxon>Hyphomicrobiales</taxon>
        <taxon>Rhizobiaceae</taxon>
        <taxon>Rhizobium/Agrobacterium group</taxon>
        <taxon>Rhizobium</taxon>
    </lineage>
</organism>
<dbReference type="InterPro" id="IPR013762">
    <property type="entry name" value="Integrase-like_cat_sf"/>
</dbReference>
<comment type="similarity">
    <text evidence="1">Belongs to the 'phage' integrase family.</text>
</comment>
<feature type="domain" description="Core-binding (CB)" evidence="7">
    <location>
        <begin position="112"/>
        <end position="190"/>
    </location>
</feature>
<comment type="caution">
    <text evidence="8">The sequence shown here is derived from an EMBL/GenBank/DDBJ whole genome shotgun (WGS) entry which is preliminary data.</text>
</comment>
<dbReference type="InterPro" id="IPR002104">
    <property type="entry name" value="Integrase_catalytic"/>
</dbReference>
<dbReference type="InterPro" id="IPR011010">
    <property type="entry name" value="DNA_brk_join_enz"/>
</dbReference>
<reference evidence="8 9" key="1">
    <citation type="submission" date="2019-12" db="EMBL/GenBank/DDBJ databases">
        <title>Rhizobium genotypes associated with high levels of biological nitrogen fixation by grain legumes in a temperate-maritime cropping system.</title>
        <authorList>
            <person name="Maluk M."/>
            <person name="Francesc Ferrando Molina F."/>
            <person name="Lopez Del Egido L."/>
            <person name="Lafos M."/>
            <person name="Langarica-Fuentes A."/>
            <person name="Gebre Yohannes G."/>
            <person name="Young M.W."/>
            <person name="Martin P."/>
            <person name="Gantlett R."/>
            <person name="Kenicer G."/>
            <person name="Hawes C."/>
            <person name="Begg G.S."/>
            <person name="Quilliam R.S."/>
            <person name="Squire G.R."/>
            <person name="Poole P.S."/>
            <person name="Young P.W."/>
            <person name="Iannetta P.M."/>
            <person name="James E.K."/>
        </authorList>
    </citation>
    <scope>NUCLEOTIDE SEQUENCE [LARGE SCALE GENOMIC DNA]</scope>
    <source>
        <strain evidence="8 9">JHI1096</strain>
    </source>
</reference>
<evidence type="ECO:0000313" key="8">
    <source>
        <dbReference type="EMBL" id="NEI37089.1"/>
    </source>
</evidence>
<dbReference type="PROSITE" id="PS51898">
    <property type="entry name" value="TYR_RECOMBINASE"/>
    <property type="match status" value="1"/>
</dbReference>
<evidence type="ECO:0000259" key="7">
    <source>
        <dbReference type="PROSITE" id="PS51900"/>
    </source>
</evidence>
<dbReference type="PROSITE" id="PS51900">
    <property type="entry name" value="CB"/>
    <property type="match status" value="1"/>
</dbReference>
<evidence type="ECO:0000256" key="5">
    <source>
        <dbReference type="PROSITE-ProRule" id="PRU01248"/>
    </source>
</evidence>
<evidence type="ECO:0000256" key="4">
    <source>
        <dbReference type="ARBA" id="ARBA00023172"/>
    </source>
</evidence>
<dbReference type="Pfam" id="PF00589">
    <property type="entry name" value="Phage_integrase"/>
    <property type="match status" value="1"/>
</dbReference>
<dbReference type="PANTHER" id="PTHR30629:SF2">
    <property type="entry name" value="PROPHAGE INTEGRASE INTS-RELATED"/>
    <property type="match status" value="1"/>
</dbReference>
<sequence length="451" mass="50432">MAKRPDTPINSSTSAEITLSLIKRIEPGEKEFFVSDTAVTGFAIRVRTTGAMTYLVIYRFGSGREAPTRRYTIGSTKKVTPDEARRVAKTVLAQVVQGGDPAKEKSADRASPTFDTLKDDYLRTVDAKQKSATYKLYARWLNIASETLGRKKAKDVATGEIEKLHVSLKDKPITANRVLSTVSSMYTWGTDTKAIPKMENPASGIRKYPEDSRERYLTSAELARLGDAIREAETDGIPWDPDPEKKVKHAPRAENRRITIDAFAAAALRLFILTGARRGEILKLKWSNVDLQRGLLFLDDSKTRKKTIILNGPAQLILTELPRVGPYVIPGEPKVLDDGKIEHRPRSDLKRPWHHIRKRSGLDATDDDPKVRVRIHDLRHTHASVGVEANLSLQIIGKLLGHTQMKTTERYAHLADDPKRHASDLIGSKIVDAMGDRPRRENVHPLRPGKS</sequence>
<dbReference type="AlphaFoldDB" id="A0A6P0BB38"/>
<keyword evidence="4" id="KW-0233">DNA recombination</keyword>
<evidence type="ECO:0000259" key="6">
    <source>
        <dbReference type="PROSITE" id="PS51898"/>
    </source>
</evidence>
<keyword evidence="2" id="KW-0229">DNA integration</keyword>
<dbReference type="Proteomes" id="UP000471560">
    <property type="component" value="Unassembled WGS sequence"/>
</dbReference>
<dbReference type="SUPFAM" id="SSF56349">
    <property type="entry name" value="DNA breaking-rejoining enzymes"/>
    <property type="match status" value="1"/>
</dbReference>
<dbReference type="InterPro" id="IPR010998">
    <property type="entry name" value="Integrase_recombinase_N"/>
</dbReference>
<evidence type="ECO:0000256" key="1">
    <source>
        <dbReference type="ARBA" id="ARBA00008857"/>
    </source>
</evidence>
<dbReference type="EMBL" id="WUEZ01000031">
    <property type="protein sequence ID" value="NEI37089.1"/>
    <property type="molecule type" value="Genomic_DNA"/>
</dbReference>
<dbReference type="GO" id="GO:0015074">
    <property type="term" value="P:DNA integration"/>
    <property type="evidence" value="ECO:0007669"/>
    <property type="project" value="UniProtKB-KW"/>
</dbReference>
<accession>A0A6P0BB38</accession>
<dbReference type="InterPro" id="IPR050808">
    <property type="entry name" value="Phage_Integrase"/>
</dbReference>
<protein>
    <submittedName>
        <fullName evidence="8">Tyrosine-type recombinase/integrase</fullName>
    </submittedName>
</protein>
<dbReference type="InterPro" id="IPR025166">
    <property type="entry name" value="Integrase_DNA_bind_dom"/>
</dbReference>
<dbReference type="Gene3D" id="1.10.443.10">
    <property type="entry name" value="Intergrase catalytic core"/>
    <property type="match status" value="1"/>
</dbReference>
<evidence type="ECO:0000256" key="2">
    <source>
        <dbReference type="ARBA" id="ARBA00022908"/>
    </source>
</evidence>
<dbReference type="Pfam" id="PF13356">
    <property type="entry name" value="Arm-DNA-bind_3"/>
    <property type="match status" value="1"/>
</dbReference>
<feature type="domain" description="Tyr recombinase" evidence="6">
    <location>
        <begin position="232"/>
        <end position="424"/>
    </location>
</feature>
<evidence type="ECO:0000256" key="3">
    <source>
        <dbReference type="ARBA" id="ARBA00023125"/>
    </source>
</evidence>
<dbReference type="Gene3D" id="3.30.160.390">
    <property type="entry name" value="Integrase, DNA-binding domain"/>
    <property type="match status" value="1"/>
</dbReference>
<name>A0A6P0BB38_RHILE</name>
<dbReference type="GO" id="GO:0003677">
    <property type="term" value="F:DNA binding"/>
    <property type="evidence" value="ECO:0007669"/>
    <property type="project" value="UniProtKB-UniRule"/>
</dbReference>
<dbReference type="CDD" id="cd00796">
    <property type="entry name" value="INT_Rci_Hp1_C"/>
    <property type="match status" value="1"/>
</dbReference>
<dbReference type="InterPro" id="IPR038488">
    <property type="entry name" value="Integrase_DNA-bd_sf"/>
</dbReference>
<evidence type="ECO:0000313" key="9">
    <source>
        <dbReference type="Proteomes" id="UP000471560"/>
    </source>
</evidence>
<dbReference type="GO" id="GO:0006310">
    <property type="term" value="P:DNA recombination"/>
    <property type="evidence" value="ECO:0007669"/>
    <property type="project" value="UniProtKB-KW"/>
</dbReference>
<dbReference type="PANTHER" id="PTHR30629">
    <property type="entry name" value="PROPHAGE INTEGRASE"/>
    <property type="match status" value="1"/>
</dbReference>
<dbReference type="InterPro" id="IPR044068">
    <property type="entry name" value="CB"/>
</dbReference>
<proteinExistence type="inferred from homology"/>